<feature type="compositionally biased region" description="Acidic residues" evidence="1">
    <location>
        <begin position="98"/>
        <end position="111"/>
    </location>
</feature>
<name>L1J9V9_GUITC</name>
<reference evidence="5" key="2">
    <citation type="submission" date="2012-11" db="EMBL/GenBank/DDBJ databases">
        <authorList>
            <person name="Kuo A."/>
            <person name="Curtis B.A."/>
            <person name="Tanifuji G."/>
            <person name="Burki F."/>
            <person name="Gruber A."/>
            <person name="Irimia M."/>
            <person name="Maruyama S."/>
            <person name="Arias M.C."/>
            <person name="Ball S.G."/>
            <person name="Gile G.H."/>
            <person name="Hirakawa Y."/>
            <person name="Hopkins J.F."/>
            <person name="Rensing S.A."/>
            <person name="Schmutz J."/>
            <person name="Symeonidi A."/>
            <person name="Elias M."/>
            <person name="Eveleigh R.J."/>
            <person name="Herman E.K."/>
            <person name="Klute M.J."/>
            <person name="Nakayama T."/>
            <person name="Obornik M."/>
            <person name="Reyes-Prieto A."/>
            <person name="Armbrust E.V."/>
            <person name="Aves S.J."/>
            <person name="Beiko R.G."/>
            <person name="Coutinho P."/>
            <person name="Dacks J.B."/>
            <person name="Durnford D.G."/>
            <person name="Fast N.M."/>
            <person name="Green B.R."/>
            <person name="Grisdale C."/>
            <person name="Hempe F."/>
            <person name="Henrissat B."/>
            <person name="Hoppner M.P."/>
            <person name="Ishida K.-I."/>
            <person name="Kim E."/>
            <person name="Koreny L."/>
            <person name="Kroth P.G."/>
            <person name="Liu Y."/>
            <person name="Malik S.-B."/>
            <person name="Maier U.G."/>
            <person name="McRose D."/>
            <person name="Mock T."/>
            <person name="Neilson J.A."/>
            <person name="Onodera N.T."/>
            <person name="Poole A.M."/>
            <person name="Pritham E.J."/>
            <person name="Richards T.A."/>
            <person name="Rocap G."/>
            <person name="Roy S.W."/>
            <person name="Sarai C."/>
            <person name="Schaack S."/>
            <person name="Shirato S."/>
            <person name="Slamovits C.H."/>
            <person name="Spencer D.F."/>
            <person name="Suzuki S."/>
            <person name="Worden A.Z."/>
            <person name="Zauner S."/>
            <person name="Barry K."/>
            <person name="Bell C."/>
            <person name="Bharti A.K."/>
            <person name="Crow J.A."/>
            <person name="Grimwood J."/>
            <person name="Kramer R."/>
            <person name="Lindquist E."/>
            <person name="Lucas S."/>
            <person name="Salamov A."/>
            <person name="McFadden G.I."/>
            <person name="Lane C.E."/>
            <person name="Keeling P.J."/>
            <person name="Gray M.W."/>
            <person name="Grigoriev I.V."/>
            <person name="Archibald J.M."/>
        </authorList>
    </citation>
    <scope>NUCLEOTIDE SEQUENCE</scope>
    <source>
        <strain evidence="5">CCMP2712</strain>
    </source>
</reference>
<dbReference type="EMBL" id="JH993000">
    <property type="protein sequence ID" value="EKX45318.1"/>
    <property type="molecule type" value="Genomic_DNA"/>
</dbReference>
<evidence type="ECO:0000313" key="5">
    <source>
        <dbReference type="Proteomes" id="UP000011087"/>
    </source>
</evidence>
<dbReference type="OrthoDB" id="267517at2759"/>
<evidence type="ECO:0000256" key="1">
    <source>
        <dbReference type="SAM" id="MobiDB-lite"/>
    </source>
</evidence>
<dbReference type="PaxDb" id="55529-EKX45318"/>
<dbReference type="GeneID" id="17301863"/>
<keyword evidence="5" id="KW-1185">Reference proteome</keyword>
<dbReference type="InterPro" id="IPR034750">
    <property type="entry name" value="CULT"/>
</dbReference>
<reference evidence="4" key="3">
    <citation type="submission" date="2016-03" db="UniProtKB">
        <authorList>
            <consortium name="EnsemblProtists"/>
        </authorList>
    </citation>
    <scope>IDENTIFICATION</scope>
</reference>
<dbReference type="RefSeq" id="XP_005832298.1">
    <property type="nucleotide sequence ID" value="XM_005832241.1"/>
</dbReference>
<dbReference type="EnsemblProtists" id="EKX45318">
    <property type="protein sequence ID" value="EKX45318"/>
    <property type="gene ID" value="GUITHDRAFT_108957"/>
</dbReference>
<dbReference type="KEGG" id="gtt:GUITHDRAFT_108957"/>
<evidence type="ECO:0000313" key="3">
    <source>
        <dbReference type="EMBL" id="EKX45318.1"/>
    </source>
</evidence>
<organism evidence="3">
    <name type="scientific">Guillardia theta (strain CCMP2712)</name>
    <name type="common">Cryptophyte</name>
    <dbReference type="NCBI Taxonomy" id="905079"/>
    <lineage>
        <taxon>Eukaryota</taxon>
        <taxon>Cryptophyceae</taxon>
        <taxon>Pyrenomonadales</taxon>
        <taxon>Geminigeraceae</taxon>
        <taxon>Guillardia</taxon>
    </lineage>
</organism>
<dbReference type="AlphaFoldDB" id="L1J9V9"/>
<feature type="region of interest" description="Disordered" evidence="1">
    <location>
        <begin position="98"/>
        <end position="150"/>
    </location>
</feature>
<feature type="domain" description="CULT" evidence="2">
    <location>
        <begin position="1"/>
        <end position="146"/>
    </location>
</feature>
<dbReference type="STRING" id="905079.L1J9V9"/>
<dbReference type="FunFam" id="2.170.150.20:FF:000007">
    <property type="entry name" value="Protein cereblon"/>
    <property type="match status" value="1"/>
</dbReference>
<feature type="compositionally biased region" description="Basic and acidic residues" evidence="1">
    <location>
        <begin position="112"/>
        <end position="129"/>
    </location>
</feature>
<proteinExistence type="predicted"/>
<dbReference type="HOGENOM" id="CLU_1144394_0_0_1"/>
<sequence>MRAMTSPFAHERRNRPVGNDQHVQTQVLVNPHGSSFEVLRTRRVVNSLIYGRRVLRHSWYPGFAWQCVACKGCLAHLGWFFTPQDKEGEGDPWFEDEMVEQEGEEEEEEEAGGGREEVEAKTRQEEDARGSGSDDGTILPNETNSHAPRHVAGKEDLDVADMSQLPGLWVAEMGSESFFLRVDRQGGEFVASTIRASEKKIITGRRVWTMHPADGTLRLVSSGANDVRASLVGLLSIPSCSNR</sequence>
<dbReference type="Proteomes" id="UP000011087">
    <property type="component" value="Unassembled WGS sequence"/>
</dbReference>
<evidence type="ECO:0000313" key="4">
    <source>
        <dbReference type="EnsemblProtists" id="EKX45318"/>
    </source>
</evidence>
<accession>L1J9V9</accession>
<protein>
    <recommendedName>
        <fullName evidence="2">CULT domain-containing protein</fullName>
    </recommendedName>
</protein>
<dbReference type="Gene3D" id="2.170.150.20">
    <property type="entry name" value="Peptide methionine sulfoxide reductase"/>
    <property type="match status" value="1"/>
</dbReference>
<reference evidence="3 5" key="1">
    <citation type="journal article" date="2012" name="Nature">
        <title>Algal genomes reveal evolutionary mosaicism and the fate of nucleomorphs.</title>
        <authorList>
            <consortium name="DOE Joint Genome Institute"/>
            <person name="Curtis B.A."/>
            <person name="Tanifuji G."/>
            <person name="Burki F."/>
            <person name="Gruber A."/>
            <person name="Irimia M."/>
            <person name="Maruyama S."/>
            <person name="Arias M.C."/>
            <person name="Ball S.G."/>
            <person name="Gile G.H."/>
            <person name="Hirakawa Y."/>
            <person name="Hopkins J.F."/>
            <person name="Kuo A."/>
            <person name="Rensing S.A."/>
            <person name="Schmutz J."/>
            <person name="Symeonidi A."/>
            <person name="Elias M."/>
            <person name="Eveleigh R.J."/>
            <person name="Herman E.K."/>
            <person name="Klute M.J."/>
            <person name="Nakayama T."/>
            <person name="Obornik M."/>
            <person name="Reyes-Prieto A."/>
            <person name="Armbrust E.V."/>
            <person name="Aves S.J."/>
            <person name="Beiko R.G."/>
            <person name="Coutinho P."/>
            <person name="Dacks J.B."/>
            <person name="Durnford D.G."/>
            <person name="Fast N.M."/>
            <person name="Green B.R."/>
            <person name="Grisdale C.J."/>
            <person name="Hempel F."/>
            <person name="Henrissat B."/>
            <person name="Hoppner M.P."/>
            <person name="Ishida K."/>
            <person name="Kim E."/>
            <person name="Koreny L."/>
            <person name="Kroth P.G."/>
            <person name="Liu Y."/>
            <person name="Malik S.B."/>
            <person name="Maier U.G."/>
            <person name="McRose D."/>
            <person name="Mock T."/>
            <person name="Neilson J.A."/>
            <person name="Onodera N.T."/>
            <person name="Poole A.M."/>
            <person name="Pritham E.J."/>
            <person name="Richards T.A."/>
            <person name="Rocap G."/>
            <person name="Roy S.W."/>
            <person name="Sarai C."/>
            <person name="Schaack S."/>
            <person name="Shirato S."/>
            <person name="Slamovits C.H."/>
            <person name="Spencer D.F."/>
            <person name="Suzuki S."/>
            <person name="Worden A.Z."/>
            <person name="Zauner S."/>
            <person name="Barry K."/>
            <person name="Bell C."/>
            <person name="Bharti A.K."/>
            <person name="Crow J.A."/>
            <person name="Grimwood J."/>
            <person name="Kramer R."/>
            <person name="Lindquist E."/>
            <person name="Lucas S."/>
            <person name="Salamov A."/>
            <person name="McFadden G.I."/>
            <person name="Lane C.E."/>
            <person name="Keeling P.J."/>
            <person name="Gray M.W."/>
            <person name="Grigoriev I.V."/>
            <person name="Archibald J.M."/>
        </authorList>
    </citation>
    <scope>NUCLEOTIDE SEQUENCE</scope>
    <source>
        <strain evidence="3 5">CCMP2712</strain>
    </source>
</reference>
<gene>
    <name evidence="3" type="ORF">GUITHDRAFT_108957</name>
</gene>
<evidence type="ECO:0000259" key="2">
    <source>
        <dbReference type="PROSITE" id="PS51788"/>
    </source>
</evidence>
<dbReference type="CDD" id="cd15777">
    <property type="entry name" value="CRBN_C_like"/>
    <property type="match status" value="1"/>
</dbReference>
<dbReference type="PROSITE" id="PS51788">
    <property type="entry name" value="CULT"/>
    <property type="match status" value="1"/>
</dbReference>